<dbReference type="Proteomes" id="UP001151295">
    <property type="component" value="Unassembled WGS sequence"/>
</dbReference>
<keyword evidence="7" id="KW-1185">Reference proteome</keyword>
<protein>
    <submittedName>
        <fullName evidence="6">Pseudouridine synthase deg1</fullName>
        <ecNumber evidence="6">5.4.99.45</ecNumber>
    </submittedName>
</protein>
<feature type="region of interest" description="Disordered" evidence="4">
    <location>
        <begin position="88"/>
        <end position="117"/>
    </location>
</feature>
<dbReference type="Pfam" id="PF01416">
    <property type="entry name" value="PseudoU_synth_1"/>
    <property type="match status" value="1"/>
</dbReference>
<evidence type="ECO:0000313" key="6">
    <source>
        <dbReference type="EMBL" id="KAJ1988591.1"/>
    </source>
</evidence>
<dbReference type="EC" id="5.4.99.45" evidence="6"/>
<evidence type="ECO:0000256" key="3">
    <source>
        <dbReference type="ARBA" id="ARBA00023235"/>
    </source>
</evidence>
<comment type="similarity">
    <text evidence="1">Belongs to the tRNA pseudouridine synthase TruA family.</text>
</comment>
<comment type="caution">
    <text evidence="6">The sequence shown here is derived from an EMBL/GenBank/DDBJ whole genome shotgun (WGS) entry which is preliminary data.</text>
</comment>
<dbReference type="HAMAP" id="MF_00171">
    <property type="entry name" value="TruA"/>
    <property type="match status" value="1"/>
</dbReference>
<evidence type="ECO:0000313" key="7">
    <source>
        <dbReference type="Proteomes" id="UP001151295"/>
    </source>
</evidence>
<feature type="region of interest" description="Disordered" evidence="4">
    <location>
        <begin position="549"/>
        <end position="568"/>
    </location>
</feature>
<dbReference type="InterPro" id="IPR020094">
    <property type="entry name" value="TruA/RsuA/RluB/E/F_N"/>
</dbReference>
<dbReference type="PANTHER" id="PTHR11142:SF5">
    <property type="entry name" value="TRNA PSEUDOURIDINE(38_39) SYNTHASE"/>
    <property type="match status" value="1"/>
</dbReference>
<evidence type="ECO:0000256" key="2">
    <source>
        <dbReference type="ARBA" id="ARBA00022694"/>
    </source>
</evidence>
<keyword evidence="2" id="KW-0819">tRNA processing</keyword>
<evidence type="ECO:0000256" key="1">
    <source>
        <dbReference type="ARBA" id="ARBA00009375"/>
    </source>
</evidence>
<dbReference type="InterPro" id="IPR001406">
    <property type="entry name" value="PsdUridine_synth_TruA"/>
</dbReference>
<sequence>MRLCFVSRIIENCRSASSLFSRLNVSAAVSIIRFFANITTNKGNNLAMDYEGLSREALIERLQALEKQLKSSRADSILASETANVRLVDENKPTNAETSIDNGDAPEQSRKRNKEGRKFDFSKFPQRKIALKFSYFGWSYHGLARQGNALGSGEKREIENQFPTIEGELFKALANCKLITSESECDYSRCGRTDRGVSAFGQVVAMYVRSAGKYISEDEAADIESKGDGDIIRDEQNEGKPVLLPSIESELPYVNMLNKCLPPEIRVFAWAPVKSAFSARFSCKSRFYRYFFSKNGLDIEAMRDAASRYLGTHDFRNFCRLDPAKQITNFERTVLDIAINPVPSQVPFVGNGTCPEGRWWQLELRGSAFLWHQVRCMMAILFLVGQGLEQPGIVDNLIDVQNLNGKPEYEMASDTPLVLADCLFDEVDAKWIYVRGPGQEATSMSTLDRSILRQWGYLNTQAVVASALLQNLRATIIPVPETLKNSNSSGGQVEWDQWANCRARLAQLEQREGKQFALGGGLSKTVRNYVPVLERRRADPVELRNQAWMERKGSRKRTKLTHSSTEAE</sequence>
<dbReference type="InterPro" id="IPR020103">
    <property type="entry name" value="PsdUridine_synth_cat_dom_sf"/>
</dbReference>
<dbReference type="Gene3D" id="3.30.70.580">
    <property type="entry name" value="Pseudouridine synthase I, catalytic domain, N-terminal subdomain"/>
    <property type="match status" value="1"/>
</dbReference>
<reference evidence="6" key="1">
    <citation type="submission" date="2022-07" db="EMBL/GenBank/DDBJ databases">
        <title>Phylogenomic reconstructions and comparative analyses of Kickxellomycotina fungi.</title>
        <authorList>
            <person name="Reynolds N.K."/>
            <person name="Stajich J.E."/>
            <person name="Barry K."/>
            <person name="Grigoriev I.V."/>
            <person name="Crous P."/>
            <person name="Smith M.E."/>
        </authorList>
    </citation>
    <scope>NUCLEOTIDE SEQUENCE</scope>
    <source>
        <strain evidence="6">BCRC 34882</strain>
    </source>
</reference>
<evidence type="ECO:0000259" key="5">
    <source>
        <dbReference type="Pfam" id="PF01416"/>
    </source>
</evidence>
<dbReference type="SUPFAM" id="SSF55120">
    <property type="entry name" value="Pseudouridine synthase"/>
    <property type="match status" value="1"/>
</dbReference>
<dbReference type="InterPro" id="IPR020095">
    <property type="entry name" value="PsdUridine_synth_TruA_C"/>
</dbReference>
<gene>
    <name evidence="6" type="primary">DEG1</name>
    <name evidence="6" type="ORF">EDC05_005196</name>
</gene>
<dbReference type="PANTHER" id="PTHR11142">
    <property type="entry name" value="PSEUDOURIDYLATE SYNTHASE"/>
    <property type="match status" value="1"/>
</dbReference>
<evidence type="ECO:0000256" key="4">
    <source>
        <dbReference type="SAM" id="MobiDB-lite"/>
    </source>
</evidence>
<feature type="domain" description="Pseudouridine synthase I TruA alpha/beta" evidence="5">
    <location>
        <begin position="305"/>
        <end position="425"/>
    </location>
</feature>
<dbReference type="NCBIfam" id="TIGR00071">
    <property type="entry name" value="hisT_truA"/>
    <property type="match status" value="1"/>
</dbReference>
<proteinExistence type="inferred from homology"/>
<dbReference type="InterPro" id="IPR020097">
    <property type="entry name" value="PsdUridine_synth_TruA_a/b_dom"/>
</dbReference>
<keyword evidence="3 6" id="KW-0413">Isomerase</keyword>
<dbReference type="InterPro" id="IPR041707">
    <property type="entry name" value="Pus3-like"/>
</dbReference>
<organism evidence="6 7">
    <name type="scientific">Coemansia umbellata</name>
    <dbReference type="NCBI Taxonomy" id="1424467"/>
    <lineage>
        <taxon>Eukaryota</taxon>
        <taxon>Fungi</taxon>
        <taxon>Fungi incertae sedis</taxon>
        <taxon>Zoopagomycota</taxon>
        <taxon>Kickxellomycotina</taxon>
        <taxon>Kickxellomycetes</taxon>
        <taxon>Kickxellales</taxon>
        <taxon>Kickxellaceae</taxon>
        <taxon>Coemansia</taxon>
    </lineage>
</organism>
<name>A0ABQ8PGA2_9FUNG</name>
<accession>A0ABQ8PGA2</accession>
<dbReference type="CDD" id="cd02569">
    <property type="entry name" value="PseudoU_synth_ScPus3"/>
    <property type="match status" value="1"/>
</dbReference>
<dbReference type="GO" id="GO:0160154">
    <property type="term" value="F:tRNA pseudouridine(38/39) synthase activity"/>
    <property type="evidence" value="ECO:0007669"/>
    <property type="project" value="UniProtKB-EC"/>
</dbReference>
<dbReference type="EMBL" id="JANBQD010000090">
    <property type="protein sequence ID" value="KAJ1988591.1"/>
    <property type="molecule type" value="Genomic_DNA"/>
</dbReference>
<dbReference type="Gene3D" id="3.30.70.660">
    <property type="entry name" value="Pseudouridine synthase I, catalytic domain, C-terminal subdomain"/>
    <property type="match status" value="1"/>
</dbReference>